<dbReference type="InterPro" id="IPR011010">
    <property type="entry name" value="DNA_brk_join_enz"/>
</dbReference>
<dbReference type="InterPro" id="IPR002104">
    <property type="entry name" value="Integrase_catalytic"/>
</dbReference>
<sequence>MALTESKLQALHGKKNKNTKIIPDRDGLYISCGLKGKLTWVFRYRFEGEQKRMTMGTYPEYSLDEAREKLISLRRRLYEGFDPKVPEVEVKQKVTLAYCTQKWLEIKVPTLKPKTQGQYKSTAKIYLLDKNFTVDVQTAAREEWIRFFDNVAEKTSRVNAGQVLKLVKTVLRWSRSRSYITGSAVLDFEISAVGDKPKQGQRNLQMHEVGLLWAMINKSRATPAIKNCTKLLIIFGARNGEIREALRSEFDLERGIWTLPPERSKTGKELRRPIPEKAKGIIQELDETYGNNGYLIPGAHLGTCVTHPALRKYVIRLRLKMLDIDESFRAFTPHDFRRTISTRLSEQGVLPHVTEKMLGHELGGVMAVYNKHDWINDQLEAYELWCKMISEAAQEELSRIS</sequence>
<dbReference type="GO" id="GO:0003677">
    <property type="term" value="F:DNA binding"/>
    <property type="evidence" value="ECO:0007669"/>
    <property type="project" value="UniProtKB-KW"/>
</dbReference>
<evidence type="ECO:0000256" key="4">
    <source>
        <dbReference type="ARBA" id="ARBA00023172"/>
    </source>
</evidence>
<keyword evidence="4" id="KW-0233">DNA recombination</keyword>
<dbReference type="PROSITE" id="PS51898">
    <property type="entry name" value="TYR_RECOMBINASE"/>
    <property type="match status" value="1"/>
</dbReference>
<dbReference type="Gene3D" id="1.10.150.130">
    <property type="match status" value="1"/>
</dbReference>
<dbReference type="AlphaFoldDB" id="A0AAC8XJ87"/>
<dbReference type="InterPro" id="IPR013762">
    <property type="entry name" value="Integrase-like_cat_sf"/>
</dbReference>
<dbReference type="PANTHER" id="PTHR30629">
    <property type="entry name" value="PROPHAGE INTEGRASE"/>
    <property type="match status" value="1"/>
</dbReference>
<dbReference type="GO" id="GO:0015074">
    <property type="term" value="P:DNA integration"/>
    <property type="evidence" value="ECO:0007669"/>
    <property type="project" value="UniProtKB-KW"/>
</dbReference>
<reference evidence="6 7" key="1">
    <citation type="submission" date="2015-12" db="EMBL/GenBank/DDBJ databases">
        <title>Intraspecies pangenome expansion in the marine bacterium Alteromonas.</title>
        <authorList>
            <person name="Lopez-Perez M."/>
            <person name="Rodriguez-Valera F."/>
        </authorList>
    </citation>
    <scope>NUCLEOTIDE SEQUENCE [LARGE SCALE GENOMIC DNA]</scope>
    <source>
        <strain evidence="6 7">UM8</strain>
    </source>
</reference>
<evidence type="ECO:0000256" key="1">
    <source>
        <dbReference type="ARBA" id="ARBA00008857"/>
    </source>
</evidence>
<dbReference type="SUPFAM" id="SSF56349">
    <property type="entry name" value="DNA breaking-rejoining enzymes"/>
    <property type="match status" value="1"/>
</dbReference>
<dbReference type="Pfam" id="PF00589">
    <property type="entry name" value="Phage_integrase"/>
    <property type="match status" value="1"/>
</dbReference>
<dbReference type="GO" id="GO:0006310">
    <property type="term" value="P:DNA recombination"/>
    <property type="evidence" value="ECO:0007669"/>
    <property type="project" value="UniProtKB-KW"/>
</dbReference>
<dbReference type="InterPro" id="IPR025166">
    <property type="entry name" value="Integrase_DNA_bind_dom"/>
</dbReference>
<dbReference type="InterPro" id="IPR050808">
    <property type="entry name" value="Phage_Integrase"/>
</dbReference>
<keyword evidence="3" id="KW-0238">DNA-binding</keyword>
<proteinExistence type="inferred from homology"/>
<dbReference type="RefSeq" id="WP_015066946.1">
    <property type="nucleotide sequence ID" value="NZ_CP013928.1"/>
</dbReference>
<dbReference type="Proteomes" id="UP000061468">
    <property type="component" value="Chromosome"/>
</dbReference>
<feature type="domain" description="Tyr recombinase" evidence="5">
    <location>
        <begin position="199"/>
        <end position="383"/>
    </location>
</feature>
<dbReference type="PANTHER" id="PTHR30629:SF2">
    <property type="entry name" value="PROPHAGE INTEGRASE INTS-RELATED"/>
    <property type="match status" value="1"/>
</dbReference>
<evidence type="ECO:0000256" key="3">
    <source>
        <dbReference type="ARBA" id="ARBA00023125"/>
    </source>
</evidence>
<evidence type="ECO:0000256" key="2">
    <source>
        <dbReference type="ARBA" id="ARBA00022908"/>
    </source>
</evidence>
<keyword evidence="2" id="KW-0229">DNA integration</keyword>
<dbReference type="InterPro" id="IPR038488">
    <property type="entry name" value="Integrase_DNA-bd_sf"/>
</dbReference>
<evidence type="ECO:0000313" key="7">
    <source>
        <dbReference type="Proteomes" id="UP000061468"/>
    </source>
</evidence>
<name>A0AAC8XJ87_9ALTE</name>
<organism evidence="6 7">
    <name type="scientific">Alteromonas mediterranea</name>
    <dbReference type="NCBI Taxonomy" id="314275"/>
    <lineage>
        <taxon>Bacteria</taxon>
        <taxon>Pseudomonadati</taxon>
        <taxon>Pseudomonadota</taxon>
        <taxon>Gammaproteobacteria</taxon>
        <taxon>Alteromonadales</taxon>
        <taxon>Alteromonadaceae</taxon>
        <taxon>Alteromonas/Salinimonas group</taxon>
        <taxon>Alteromonas</taxon>
    </lineage>
</organism>
<dbReference type="CDD" id="cd00801">
    <property type="entry name" value="INT_P4_C"/>
    <property type="match status" value="1"/>
</dbReference>
<accession>A0AAC8XJ87</accession>
<gene>
    <name evidence="6" type="ORF">AV942_08430</name>
</gene>
<evidence type="ECO:0000313" key="6">
    <source>
        <dbReference type="EMBL" id="AMJ78312.1"/>
    </source>
</evidence>
<protein>
    <recommendedName>
        <fullName evidence="5">Tyr recombinase domain-containing protein</fullName>
    </recommendedName>
</protein>
<dbReference type="Gene3D" id="3.30.160.390">
    <property type="entry name" value="Integrase, DNA-binding domain"/>
    <property type="match status" value="1"/>
</dbReference>
<comment type="similarity">
    <text evidence="1">Belongs to the 'phage' integrase family.</text>
</comment>
<dbReference type="InterPro" id="IPR010998">
    <property type="entry name" value="Integrase_recombinase_N"/>
</dbReference>
<dbReference type="Gene3D" id="1.10.443.10">
    <property type="entry name" value="Intergrase catalytic core"/>
    <property type="match status" value="1"/>
</dbReference>
<evidence type="ECO:0000259" key="5">
    <source>
        <dbReference type="PROSITE" id="PS51898"/>
    </source>
</evidence>
<dbReference type="EMBL" id="CP013928">
    <property type="protein sequence ID" value="AMJ78312.1"/>
    <property type="molecule type" value="Genomic_DNA"/>
</dbReference>
<dbReference type="Pfam" id="PF13356">
    <property type="entry name" value="Arm-DNA-bind_3"/>
    <property type="match status" value="1"/>
</dbReference>